<evidence type="ECO:0000313" key="3">
    <source>
        <dbReference type="EMBL" id="QVI24415.1"/>
    </source>
</evidence>
<dbReference type="Gene3D" id="3.40.1620.10">
    <property type="entry name" value="YefM-like domain"/>
    <property type="match status" value="1"/>
</dbReference>
<evidence type="ECO:0000256" key="1">
    <source>
        <dbReference type="ARBA" id="ARBA00009981"/>
    </source>
</evidence>
<gene>
    <name evidence="3" type="ORF">KHQ06_17745</name>
</gene>
<proteinExistence type="inferred from homology"/>
<dbReference type="Pfam" id="PF02604">
    <property type="entry name" value="PhdYeFM_antitox"/>
    <property type="match status" value="1"/>
</dbReference>
<dbReference type="GeneID" id="300992600"/>
<reference evidence="3 4" key="1">
    <citation type="submission" date="2021-04" db="EMBL/GenBank/DDBJ databases">
        <title>Nocardia tengchongensis.</title>
        <authorList>
            <person name="Zhuang k."/>
            <person name="Ran Y."/>
            <person name="Li W."/>
        </authorList>
    </citation>
    <scope>NUCLEOTIDE SEQUENCE [LARGE SCALE GENOMIC DNA]</scope>
    <source>
        <strain evidence="3 4">CFH S0057</strain>
    </source>
</reference>
<dbReference type="Proteomes" id="UP000683310">
    <property type="component" value="Chromosome"/>
</dbReference>
<sequence>MSTHSLRDLRMQLGAIVRGVATSGEEAIITDSGSEVAVIISMADYERLHEHADLVDALRLRSLRDEDFSTMSMAEMLDALGVDPADVLAS</sequence>
<dbReference type="NCBIfam" id="TIGR01552">
    <property type="entry name" value="phd_fam"/>
    <property type="match status" value="1"/>
</dbReference>
<keyword evidence="4" id="KW-1185">Reference proteome</keyword>
<dbReference type="RefSeq" id="WP_213560478.1">
    <property type="nucleotide sequence ID" value="NZ_JBFAJM010000008.1"/>
</dbReference>
<dbReference type="SUPFAM" id="SSF143120">
    <property type="entry name" value="YefM-like"/>
    <property type="match status" value="1"/>
</dbReference>
<comment type="similarity">
    <text evidence="1 2">Belongs to the phD/YefM antitoxin family.</text>
</comment>
<dbReference type="EMBL" id="CP074371">
    <property type="protein sequence ID" value="QVI24415.1"/>
    <property type="molecule type" value="Genomic_DNA"/>
</dbReference>
<evidence type="ECO:0000256" key="2">
    <source>
        <dbReference type="RuleBase" id="RU362080"/>
    </source>
</evidence>
<protein>
    <recommendedName>
        <fullName evidence="2">Antitoxin</fullName>
    </recommendedName>
</protein>
<comment type="function">
    <text evidence="2">Antitoxin component of a type II toxin-antitoxin (TA) system.</text>
</comment>
<dbReference type="InterPro" id="IPR006442">
    <property type="entry name" value="Antitoxin_Phd/YefM"/>
</dbReference>
<name>A0ABX8D1W8_9NOCA</name>
<evidence type="ECO:0000313" key="4">
    <source>
        <dbReference type="Proteomes" id="UP000683310"/>
    </source>
</evidence>
<dbReference type="InterPro" id="IPR036165">
    <property type="entry name" value="YefM-like_sf"/>
</dbReference>
<organism evidence="3 4">
    <name type="scientific">Nocardia tengchongensis</name>
    <dbReference type="NCBI Taxonomy" id="2055889"/>
    <lineage>
        <taxon>Bacteria</taxon>
        <taxon>Bacillati</taxon>
        <taxon>Actinomycetota</taxon>
        <taxon>Actinomycetes</taxon>
        <taxon>Mycobacteriales</taxon>
        <taxon>Nocardiaceae</taxon>
        <taxon>Nocardia</taxon>
    </lineage>
</organism>
<accession>A0ABX8D1W8</accession>